<dbReference type="Gene3D" id="3.20.20.80">
    <property type="entry name" value="Glycosidases"/>
    <property type="match status" value="1"/>
</dbReference>
<dbReference type="Pfam" id="PF00128">
    <property type="entry name" value="Alpha-amylase"/>
    <property type="match status" value="1"/>
</dbReference>
<dbReference type="GO" id="GO:0005975">
    <property type="term" value="P:carbohydrate metabolic process"/>
    <property type="evidence" value="ECO:0007669"/>
    <property type="project" value="InterPro"/>
</dbReference>
<accession>A0AAV7HUU2</accession>
<dbReference type="PANTHER" id="PTHR10357">
    <property type="entry name" value="ALPHA-AMYLASE FAMILY MEMBER"/>
    <property type="match status" value="1"/>
</dbReference>
<keyword evidence="2" id="KW-1133">Transmembrane helix</keyword>
<feature type="transmembrane region" description="Helical" evidence="2">
    <location>
        <begin position="191"/>
        <end position="212"/>
    </location>
</feature>
<dbReference type="SMART" id="SM00642">
    <property type="entry name" value="Aamy"/>
    <property type="match status" value="1"/>
</dbReference>
<evidence type="ECO:0000313" key="4">
    <source>
        <dbReference type="EMBL" id="KAH0534522.1"/>
    </source>
</evidence>
<evidence type="ECO:0000256" key="1">
    <source>
        <dbReference type="SAM" id="MobiDB-lite"/>
    </source>
</evidence>
<dbReference type="InterPro" id="IPR017853">
    <property type="entry name" value="GH"/>
</dbReference>
<protein>
    <recommendedName>
        <fullName evidence="3">Glycosyl hydrolase family 13 catalytic domain-containing protein</fullName>
    </recommendedName>
</protein>
<dbReference type="SUPFAM" id="SSF51445">
    <property type="entry name" value="(Trans)glycosidases"/>
    <property type="match status" value="1"/>
</dbReference>
<feature type="compositionally biased region" description="Low complexity" evidence="1">
    <location>
        <begin position="111"/>
        <end position="120"/>
    </location>
</feature>
<comment type="caution">
    <text evidence="4">The sequence shown here is derived from an EMBL/GenBank/DDBJ whole genome shotgun (WGS) entry which is preliminary data.</text>
</comment>
<dbReference type="PANTHER" id="PTHR10357:SF225">
    <property type="entry name" value="MALTASE 1-LIKE PROTEIN"/>
    <property type="match status" value="1"/>
</dbReference>
<sequence>MDKLNLDSAPGELLKPRLIIQDESDCPLLTPSSSVTQDETPSSEQSSLFINQLINDNKDILIQSGDVTSVPAVLSSLNSESGIKAFMNSVVNSNNNKMNDESSSRDPMVESSSNSTCSEQSLNKEPVCTQLLTQLNTAYQHLAPDAQAIFCSQENGGKPPLVGGNAIQLVMPKTPKDYEFTRWNWVRIRQFCFWLMICLLSVSTTFAIRGIVLMPRRCDPTTEWWQGKLFYEIFPASFQDSSKIGDGIGDLQGISSRINYLKSLGVKAVRLNSIFPSEHYPEHYSSIQSLISIDENLGRATDFDELLQNLHRSGIKLILDVPVRYIPVPETLKQKREVENSTGSKIVTPNFQRYVASPDNQVNVIYQVTAALKFWRSKNVDGFYLKDLEHHVNNNSNIVDVLNLWRDLMEGDRILMCHWKVLEAAKSEDVKKALIQSMNLVDFTLNFGNGTLELKKQVDQVISSRIFQGLNDEEIQSRPWMHWSTGGVDRRLIDGLVVKNASCAALVFSMMLPGTPSIFYGDEIGMGDCACEDHKDLEHLHNLSPMPWQVVLNNKSEGFSTNLVIPWLPASNIFAGDSNMDLLKSMIRLRESTAPIYSDTAKRHEQFGVNCEIKYARDELIIIERWYTRQNTYIYLGNFGNTTHKKDFSSFFYEGTIVVGPVKKVNQTIHFKEFEIAPGEAFVIRLEK</sequence>
<keyword evidence="2" id="KW-0812">Transmembrane</keyword>
<dbReference type="Proteomes" id="UP000826195">
    <property type="component" value="Unassembled WGS sequence"/>
</dbReference>
<dbReference type="InterPro" id="IPR006047">
    <property type="entry name" value="GH13_cat_dom"/>
</dbReference>
<feature type="region of interest" description="Disordered" evidence="1">
    <location>
        <begin position="94"/>
        <end position="120"/>
    </location>
</feature>
<proteinExistence type="predicted"/>
<keyword evidence="2" id="KW-0472">Membrane</keyword>
<evidence type="ECO:0000259" key="3">
    <source>
        <dbReference type="SMART" id="SM00642"/>
    </source>
</evidence>
<feature type="region of interest" description="Disordered" evidence="1">
    <location>
        <begin position="25"/>
        <end position="44"/>
    </location>
</feature>
<reference evidence="4 5" key="1">
    <citation type="journal article" date="2021" name="J. Hered.">
        <title>A chromosome-level genome assembly of the parasitoid wasp, Cotesia glomerata (Hymenoptera: Braconidae).</title>
        <authorList>
            <person name="Pinto B.J."/>
            <person name="Weis J.J."/>
            <person name="Gamble T."/>
            <person name="Ode P.J."/>
            <person name="Paul R."/>
            <person name="Zaspel J.M."/>
        </authorList>
    </citation>
    <scope>NUCLEOTIDE SEQUENCE [LARGE SCALE GENOMIC DNA]</scope>
    <source>
        <strain evidence="4">CgM1</strain>
    </source>
</reference>
<evidence type="ECO:0000256" key="2">
    <source>
        <dbReference type="SAM" id="Phobius"/>
    </source>
</evidence>
<name>A0AAV7HUU2_COTGL</name>
<feature type="compositionally biased region" description="Polar residues" evidence="1">
    <location>
        <begin position="30"/>
        <end position="44"/>
    </location>
</feature>
<evidence type="ECO:0000313" key="5">
    <source>
        <dbReference type="Proteomes" id="UP000826195"/>
    </source>
</evidence>
<dbReference type="EMBL" id="JAHXZJ010002982">
    <property type="protein sequence ID" value="KAH0534522.1"/>
    <property type="molecule type" value="Genomic_DNA"/>
</dbReference>
<feature type="compositionally biased region" description="Basic and acidic residues" evidence="1">
    <location>
        <begin position="98"/>
        <end position="108"/>
    </location>
</feature>
<keyword evidence="5" id="KW-1185">Reference proteome</keyword>
<gene>
    <name evidence="4" type="ORF">KQX54_004766</name>
</gene>
<feature type="domain" description="Glycosyl hydrolase family 13 catalytic" evidence="3">
    <location>
        <begin position="232"/>
        <end position="590"/>
    </location>
</feature>
<organism evidence="4 5">
    <name type="scientific">Cotesia glomerata</name>
    <name type="common">Lepidopteran parasitic wasp</name>
    <name type="synonym">Apanteles glomeratus</name>
    <dbReference type="NCBI Taxonomy" id="32391"/>
    <lineage>
        <taxon>Eukaryota</taxon>
        <taxon>Metazoa</taxon>
        <taxon>Ecdysozoa</taxon>
        <taxon>Arthropoda</taxon>
        <taxon>Hexapoda</taxon>
        <taxon>Insecta</taxon>
        <taxon>Pterygota</taxon>
        <taxon>Neoptera</taxon>
        <taxon>Endopterygota</taxon>
        <taxon>Hymenoptera</taxon>
        <taxon>Apocrita</taxon>
        <taxon>Ichneumonoidea</taxon>
        <taxon>Braconidae</taxon>
        <taxon>Microgastrinae</taxon>
        <taxon>Cotesia</taxon>
    </lineage>
</organism>
<dbReference type="AlphaFoldDB" id="A0AAV7HUU2"/>